<evidence type="ECO:0000313" key="2">
    <source>
        <dbReference type="Proteomes" id="UP000439903"/>
    </source>
</evidence>
<dbReference type="EMBL" id="WTPW01000352">
    <property type="protein sequence ID" value="KAF0520401.1"/>
    <property type="molecule type" value="Genomic_DNA"/>
</dbReference>
<protein>
    <submittedName>
        <fullName evidence="1">Actin-like ATPase domain-containing protein</fullName>
    </submittedName>
</protein>
<dbReference type="AlphaFoldDB" id="A0A8H4EMN5"/>
<gene>
    <name evidence="1" type="ORF">F8M41_016332</name>
</gene>
<comment type="caution">
    <text evidence="1">The sequence shown here is derived from an EMBL/GenBank/DDBJ whole genome shotgun (WGS) entry which is preliminary data.</text>
</comment>
<dbReference type="OrthoDB" id="2426183at2759"/>
<organism evidence="1 2">
    <name type="scientific">Gigaspora margarita</name>
    <dbReference type="NCBI Taxonomy" id="4874"/>
    <lineage>
        <taxon>Eukaryota</taxon>
        <taxon>Fungi</taxon>
        <taxon>Fungi incertae sedis</taxon>
        <taxon>Mucoromycota</taxon>
        <taxon>Glomeromycotina</taxon>
        <taxon>Glomeromycetes</taxon>
        <taxon>Diversisporales</taxon>
        <taxon>Gigasporaceae</taxon>
        <taxon>Gigaspora</taxon>
    </lineage>
</organism>
<accession>A0A8H4EMN5</accession>
<reference evidence="1 2" key="1">
    <citation type="journal article" date="2019" name="Environ. Microbiol.">
        <title>At the nexus of three kingdoms: the genome of the mycorrhizal fungus Gigaspora margarita provides insights into plant, endobacterial and fungal interactions.</title>
        <authorList>
            <person name="Venice F."/>
            <person name="Ghignone S."/>
            <person name="Salvioli di Fossalunga A."/>
            <person name="Amselem J."/>
            <person name="Novero M."/>
            <person name="Xianan X."/>
            <person name="Sedzielewska Toro K."/>
            <person name="Morin E."/>
            <person name="Lipzen A."/>
            <person name="Grigoriev I.V."/>
            <person name="Henrissat B."/>
            <person name="Martin F.M."/>
            <person name="Bonfante P."/>
        </authorList>
    </citation>
    <scope>NUCLEOTIDE SEQUENCE [LARGE SCALE GENOMIC DNA]</scope>
    <source>
        <strain evidence="1 2">BEG34</strain>
    </source>
</reference>
<proteinExistence type="predicted"/>
<sequence length="74" mass="8690">MQREYFFILLYYKEKAEYCDEPGMHRLGEFDVDLVDTHLGKDRPVTLELCFGAMEIITIAKNETNGEVYKLHSN</sequence>
<name>A0A8H4EMN5_GIGMA</name>
<keyword evidence="2" id="KW-1185">Reference proteome</keyword>
<evidence type="ECO:0000313" key="1">
    <source>
        <dbReference type="EMBL" id="KAF0520401.1"/>
    </source>
</evidence>
<dbReference type="Proteomes" id="UP000439903">
    <property type="component" value="Unassembled WGS sequence"/>
</dbReference>